<reference evidence="9" key="1">
    <citation type="journal article" date="2018" name="Genome Biol. Evol.">
        <title>Nephromyces encodes a urate metabolism pathway and predicted peroxisomes, demonstrating these are not ancient losses of apicomplexans.</title>
        <authorList>
            <person name="Paight C."/>
            <person name="Slamovits C.H."/>
            <person name="Saffo M.B."/>
            <person name="Lane C.E."/>
        </authorList>
    </citation>
    <scope>NUCLEOTIDE SEQUENCE</scope>
    <source>
        <strain evidence="9">Neph146</strain>
    </source>
</reference>
<dbReference type="GO" id="GO:0047134">
    <property type="term" value="F:protein-disulfide reductase [NAD(P)H] activity"/>
    <property type="evidence" value="ECO:0007669"/>
    <property type="project" value="UniProtKB-EC"/>
</dbReference>
<comment type="catalytic activity">
    <reaction evidence="6">
        <text>[protein]-dithiol + NAD(+) = [protein]-disulfide + NADH + H(+)</text>
        <dbReference type="Rhea" id="RHEA:18749"/>
        <dbReference type="Rhea" id="RHEA-COMP:10593"/>
        <dbReference type="Rhea" id="RHEA-COMP:10594"/>
        <dbReference type="ChEBI" id="CHEBI:15378"/>
        <dbReference type="ChEBI" id="CHEBI:29950"/>
        <dbReference type="ChEBI" id="CHEBI:50058"/>
        <dbReference type="ChEBI" id="CHEBI:57540"/>
        <dbReference type="ChEBI" id="CHEBI:57945"/>
        <dbReference type="EC" id="1.8.1.8"/>
    </reaction>
</comment>
<evidence type="ECO:0000256" key="5">
    <source>
        <dbReference type="ARBA" id="ARBA00025782"/>
    </source>
</evidence>
<dbReference type="Pfam" id="PF13905">
    <property type="entry name" value="Thioredoxin_8"/>
    <property type="match status" value="1"/>
</dbReference>
<evidence type="ECO:0000256" key="6">
    <source>
        <dbReference type="ARBA" id="ARBA00047388"/>
    </source>
</evidence>
<evidence type="ECO:0000259" key="8">
    <source>
        <dbReference type="PROSITE" id="PS51352"/>
    </source>
</evidence>
<protein>
    <recommendedName>
        <fullName evidence="1">protein-disulfide reductase</fullName>
        <ecNumber evidence="1">1.8.1.8</ecNumber>
    </recommendedName>
</protein>
<comment type="similarity">
    <text evidence="5">Belongs to the nucleoredoxin family.</text>
</comment>
<dbReference type="Gene3D" id="1.20.58.2190">
    <property type="match status" value="1"/>
</dbReference>
<dbReference type="SUPFAM" id="SSF52833">
    <property type="entry name" value="Thioredoxin-like"/>
    <property type="match status" value="1"/>
</dbReference>
<dbReference type="PANTHER" id="PTHR13871:SF96">
    <property type="entry name" value="THIOREDOXIN DOMAIN-CONTAINING PROTEIN"/>
    <property type="match status" value="1"/>
</dbReference>
<dbReference type="SUPFAM" id="SSF143503">
    <property type="entry name" value="PUG domain-like"/>
    <property type="match status" value="1"/>
</dbReference>
<proteinExistence type="evidence at transcript level"/>
<dbReference type="InterPro" id="IPR018997">
    <property type="entry name" value="PUB_domain"/>
</dbReference>
<feature type="domain" description="Thioredoxin" evidence="8">
    <location>
        <begin position="5"/>
        <end position="160"/>
    </location>
</feature>
<evidence type="ECO:0000256" key="2">
    <source>
        <dbReference type="ARBA" id="ARBA00022737"/>
    </source>
</evidence>
<dbReference type="InterPro" id="IPR012336">
    <property type="entry name" value="Thioredoxin-like_fold"/>
</dbReference>
<dbReference type="AlphaFoldDB" id="A0A3Q8UBR5"/>
<organism evidence="9">
    <name type="scientific">Nephromyces sp. MMRI</name>
    <dbReference type="NCBI Taxonomy" id="2496275"/>
    <lineage>
        <taxon>Eukaryota</taxon>
        <taxon>Sar</taxon>
        <taxon>Alveolata</taxon>
        <taxon>Apicomplexa</taxon>
        <taxon>Aconoidasida</taxon>
        <taxon>Nephromycida</taxon>
        <taxon>Nephromyces</taxon>
    </lineage>
</organism>
<dbReference type="CDD" id="cd09212">
    <property type="entry name" value="PUB"/>
    <property type="match status" value="1"/>
</dbReference>
<keyword evidence="3" id="KW-0560">Oxidoreductase</keyword>
<dbReference type="EC" id="1.8.1.8" evidence="1"/>
<comment type="catalytic activity">
    <reaction evidence="7">
        <text>[protein]-dithiol + NADP(+) = [protein]-disulfide + NADPH + H(+)</text>
        <dbReference type="Rhea" id="RHEA:18753"/>
        <dbReference type="Rhea" id="RHEA-COMP:10593"/>
        <dbReference type="Rhea" id="RHEA-COMP:10594"/>
        <dbReference type="ChEBI" id="CHEBI:15378"/>
        <dbReference type="ChEBI" id="CHEBI:29950"/>
        <dbReference type="ChEBI" id="CHEBI:50058"/>
        <dbReference type="ChEBI" id="CHEBI:57783"/>
        <dbReference type="ChEBI" id="CHEBI:58349"/>
        <dbReference type="EC" id="1.8.1.8"/>
    </reaction>
</comment>
<dbReference type="Gene3D" id="3.40.30.10">
    <property type="entry name" value="Glutaredoxin"/>
    <property type="match status" value="1"/>
</dbReference>
<evidence type="ECO:0000256" key="7">
    <source>
        <dbReference type="ARBA" id="ARBA00047804"/>
    </source>
</evidence>
<evidence type="ECO:0000256" key="3">
    <source>
        <dbReference type="ARBA" id="ARBA00023002"/>
    </source>
</evidence>
<evidence type="ECO:0000256" key="1">
    <source>
        <dbReference type="ARBA" id="ARBA00012612"/>
    </source>
</evidence>
<name>A0A3Q8UBR5_9APIC</name>
<dbReference type="InterPro" id="IPR013766">
    <property type="entry name" value="Thioredoxin_domain"/>
</dbReference>
<dbReference type="PROSITE" id="PS51352">
    <property type="entry name" value="THIOREDOXIN_2"/>
    <property type="match status" value="1"/>
</dbReference>
<dbReference type="PANTHER" id="PTHR13871">
    <property type="entry name" value="THIOREDOXIN"/>
    <property type="match status" value="1"/>
</dbReference>
<evidence type="ECO:0000256" key="4">
    <source>
        <dbReference type="ARBA" id="ARBA00023027"/>
    </source>
</evidence>
<keyword evidence="2" id="KW-0677">Repeat</keyword>
<dbReference type="InterPro" id="IPR036249">
    <property type="entry name" value="Thioredoxin-like_sf"/>
</dbReference>
<sequence length="256" mass="28203">MSSSLLQSLCGPVLRLPTGETTETSSIAATEIVGLYFSAHWCPPCRAFTPRLATVYSQAKQKGKSFEIIFVSLDRDVSQFEGYHSGMPWPAIPYNAKERQFLPGVHKVNSVPRLVFLNKTGSVINANANQAALQPSFIPGLADSVDFDTMIDNYVNALQADASLTNEKRIAGLDTVFKVLSNIINNPLNPKYMKLKKSNEVFKSKLNNPHLLGILKLAGFYDIGESVCCDENADVQKMKEIIQVVESVSNCLKDEL</sequence>
<dbReference type="EMBL" id="MK265915">
    <property type="protein sequence ID" value="AZL94447.1"/>
    <property type="molecule type" value="mRNA"/>
</dbReference>
<dbReference type="InterPro" id="IPR052259">
    <property type="entry name" value="Nucleoredoxin-like"/>
</dbReference>
<evidence type="ECO:0000313" key="9">
    <source>
        <dbReference type="EMBL" id="AZL94447.1"/>
    </source>
</evidence>
<keyword evidence="4" id="KW-0520">NAD</keyword>
<accession>A0A3Q8UBR5</accession>
<dbReference type="InterPro" id="IPR036339">
    <property type="entry name" value="PUB-like_dom_sf"/>
</dbReference>
<dbReference type="Pfam" id="PF09409">
    <property type="entry name" value="PUB"/>
    <property type="match status" value="1"/>
</dbReference>